<dbReference type="PRINTS" id="PR01415">
    <property type="entry name" value="ANKYRIN"/>
</dbReference>
<evidence type="ECO:0000256" key="2">
    <source>
        <dbReference type="ARBA" id="ARBA00023043"/>
    </source>
</evidence>
<dbReference type="InterPro" id="IPR002110">
    <property type="entry name" value="Ankyrin_rpt"/>
</dbReference>
<evidence type="ECO:0000256" key="4">
    <source>
        <dbReference type="SAM" id="MobiDB-lite"/>
    </source>
</evidence>
<evidence type="ECO:0000313" key="5">
    <source>
        <dbReference type="EMBL" id="CAD8816602.1"/>
    </source>
</evidence>
<feature type="repeat" description="ANK" evidence="3">
    <location>
        <begin position="356"/>
        <end position="388"/>
    </location>
</feature>
<keyword evidence="1" id="KW-0677">Repeat</keyword>
<dbReference type="PANTHER" id="PTHR24171:SF9">
    <property type="entry name" value="ANKYRIN REPEAT DOMAIN-CONTAINING PROTEIN 39"/>
    <property type="match status" value="1"/>
</dbReference>
<feature type="compositionally biased region" description="Low complexity" evidence="4">
    <location>
        <begin position="187"/>
        <end position="199"/>
    </location>
</feature>
<gene>
    <name evidence="5" type="ORF">TOLI1172_LOCUS990</name>
</gene>
<dbReference type="PROSITE" id="PS50088">
    <property type="entry name" value="ANK_REPEAT"/>
    <property type="match status" value="4"/>
</dbReference>
<feature type="compositionally biased region" description="Low complexity" evidence="4">
    <location>
        <begin position="83"/>
        <end position="112"/>
    </location>
</feature>
<organism evidence="5">
    <name type="scientific">Timspurckia oligopyrenoides</name>
    <dbReference type="NCBI Taxonomy" id="708627"/>
    <lineage>
        <taxon>Eukaryota</taxon>
        <taxon>Rhodophyta</taxon>
        <taxon>Bangiophyceae</taxon>
        <taxon>Porphyridiales</taxon>
        <taxon>Porphyridiaceae</taxon>
        <taxon>Timspurckia</taxon>
    </lineage>
</organism>
<feature type="repeat" description="ANK" evidence="3">
    <location>
        <begin position="323"/>
        <end position="355"/>
    </location>
</feature>
<sequence>MMATQTRDKYETNNQVLEVSNAEINVFVHVPVHGALKKIEFAYDTSVDSPDTLAREMALEFGLDEEYTLSIRREIAEQVFRASSKGSPSRSPSVKQQHQQQSVVVISPPSSSRAKTVYSPGSKSIASPPSTQSSPPNSGIHSIATLQNMKLPSTAAAHQQNTPANLSTMTPSNASTGPVSVVVVDNQTSSKQTSKPTSQNAGGNSRTTGMKVVNSDTAMQNPGLPHSLSYQRIAAQSATNPPQKGAGLTSPSMRARDLSVSSETGNVSTISGATTSTSASNAKHNTKYFAACMALLDASAKGNLKQVKAKLAQGAVATYADYDKRTPLHLACTEGHAEIALVLIENGADIEAKDRWGSTPMKDAVKYNHKRIVELLEDHGVEVEVSEEEVMAMELLEFSSRGLTDLVRERLMAGVSARYKDYDDRTALHLAASEGHAAVAELLLLNGAKLDACDRYHRTPIDDATNNGHRNVLQVFREFGAEIPSFAVHLVAAERQSLGMSLIEHSSRGRVDLVRQLIDEGAPVSLGDYDRRTALHLAVAERHLAVVSLLLERGADPMVRDRWGRTPLDEAESSGNDTLKAVLHAAVENLKKKSVSQGSTGSTSPHAENNWRNSG</sequence>
<dbReference type="PROSITE" id="PS50297">
    <property type="entry name" value="ANK_REP_REGION"/>
    <property type="match status" value="3"/>
</dbReference>
<feature type="repeat" description="ANK" evidence="3">
    <location>
        <begin position="423"/>
        <end position="455"/>
    </location>
</feature>
<dbReference type="InterPro" id="IPR036770">
    <property type="entry name" value="Ankyrin_rpt-contain_sf"/>
</dbReference>
<accession>A0A7S0ZBF5</accession>
<dbReference type="SMART" id="SM00248">
    <property type="entry name" value="ANK"/>
    <property type="match status" value="6"/>
</dbReference>
<feature type="compositionally biased region" description="Polar residues" evidence="4">
    <location>
        <begin position="144"/>
        <end position="178"/>
    </location>
</feature>
<feature type="repeat" description="ANK" evidence="3">
    <location>
        <begin position="530"/>
        <end position="562"/>
    </location>
</feature>
<name>A0A7S0ZBF5_9RHOD</name>
<proteinExistence type="predicted"/>
<evidence type="ECO:0000256" key="1">
    <source>
        <dbReference type="ARBA" id="ARBA00022737"/>
    </source>
</evidence>
<dbReference type="EMBL" id="HBFP01001362">
    <property type="protein sequence ID" value="CAD8816602.1"/>
    <property type="molecule type" value="Transcribed_RNA"/>
</dbReference>
<dbReference type="Pfam" id="PF12796">
    <property type="entry name" value="Ank_2"/>
    <property type="match status" value="3"/>
</dbReference>
<reference evidence="5" key="1">
    <citation type="submission" date="2021-01" db="EMBL/GenBank/DDBJ databases">
        <authorList>
            <person name="Corre E."/>
            <person name="Pelletier E."/>
            <person name="Niang G."/>
            <person name="Scheremetjew M."/>
            <person name="Finn R."/>
            <person name="Kale V."/>
            <person name="Holt S."/>
            <person name="Cochrane G."/>
            <person name="Meng A."/>
            <person name="Brown T."/>
            <person name="Cohen L."/>
        </authorList>
    </citation>
    <scope>NUCLEOTIDE SEQUENCE</scope>
    <source>
        <strain evidence="5">CCMP3278</strain>
    </source>
</reference>
<keyword evidence="2 3" id="KW-0040">ANK repeat</keyword>
<dbReference type="AlphaFoldDB" id="A0A7S0ZBF5"/>
<dbReference type="SUPFAM" id="SSF48403">
    <property type="entry name" value="Ankyrin repeat"/>
    <property type="match status" value="1"/>
</dbReference>
<dbReference type="PANTHER" id="PTHR24171">
    <property type="entry name" value="ANKYRIN REPEAT DOMAIN-CONTAINING PROTEIN 39-RELATED"/>
    <property type="match status" value="1"/>
</dbReference>
<feature type="compositionally biased region" description="Low complexity" evidence="4">
    <location>
        <begin position="122"/>
        <end position="138"/>
    </location>
</feature>
<protein>
    <recommendedName>
        <fullName evidence="6">Non-specific serine/threonine protein kinase</fullName>
    </recommendedName>
</protein>
<feature type="region of interest" description="Disordered" evidence="4">
    <location>
        <begin position="592"/>
        <end position="615"/>
    </location>
</feature>
<dbReference type="Gene3D" id="1.25.40.20">
    <property type="entry name" value="Ankyrin repeat-containing domain"/>
    <property type="match status" value="3"/>
</dbReference>
<feature type="compositionally biased region" description="Polar residues" evidence="4">
    <location>
        <begin position="595"/>
        <end position="615"/>
    </location>
</feature>
<evidence type="ECO:0000256" key="3">
    <source>
        <dbReference type="PROSITE-ProRule" id="PRU00023"/>
    </source>
</evidence>
<feature type="region of interest" description="Disordered" evidence="4">
    <location>
        <begin position="82"/>
        <end position="208"/>
    </location>
</feature>
<evidence type="ECO:0008006" key="6">
    <source>
        <dbReference type="Google" id="ProtNLM"/>
    </source>
</evidence>